<sequence>IRKLVPPRPFPTVPTSVSATGPRSAHKEGKNYICVTRKTKLGAYLRRCKALFIEDGYKSLHMSAMGAAIPHLATLAVSLPPILPFPADEIHTEIKTGSVDVHDEVIPDDEDEDIEYRTRIKSTLSVVIKVGEGDDAGQVSTQKGSA</sequence>
<feature type="non-terminal residue" evidence="1">
    <location>
        <position position="1"/>
    </location>
</feature>
<dbReference type="EMBL" id="MU266356">
    <property type="protein sequence ID" value="KAH7928200.1"/>
    <property type="molecule type" value="Genomic_DNA"/>
</dbReference>
<gene>
    <name evidence="1" type="ORF">BV22DRAFT_985696</name>
</gene>
<accession>A0ACB8BQK8</accession>
<organism evidence="1 2">
    <name type="scientific">Leucogyrophana mollusca</name>
    <dbReference type="NCBI Taxonomy" id="85980"/>
    <lineage>
        <taxon>Eukaryota</taxon>
        <taxon>Fungi</taxon>
        <taxon>Dikarya</taxon>
        <taxon>Basidiomycota</taxon>
        <taxon>Agaricomycotina</taxon>
        <taxon>Agaricomycetes</taxon>
        <taxon>Agaricomycetidae</taxon>
        <taxon>Boletales</taxon>
        <taxon>Boletales incertae sedis</taxon>
        <taxon>Leucogyrophana</taxon>
    </lineage>
</organism>
<name>A0ACB8BQK8_9AGAM</name>
<evidence type="ECO:0000313" key="2">
    <source>
        <dbReference type="Proteomes" id="UP000790709"/>
    </source>
</evidence>
<keyword evidence="2" id="KW-1185">Reference proteome</keyword>
<reference evidence="1" key="1">
    <citation type="journal article" date="2021" name="New Phytol.">
        <title>Evolutionary innovations through gain and loss of genes in the ectomycorrhizal Boletales.</title>
        <authorList>
            <person name="Wu G."/>
            <person name="Miyauchi S."/>
            <person name="Morin E."/>
            <person name="Kuo A."/>
            <person name="Drula E."/>
            <person name="Varga T."/>
            <person name="Kohler A."/>
            <person name="Feng B."/>
            <person name="Cao Y."/>
            <person name="Lipzen A."/>
            <person name="Daum C."/>
            <person name="Hundley H."/>
            <person name="Pangilinan J."/>
            <person name="Johnson J."/>
            <person name="Barry K."/>
            <person name="LaButti K."/>
            <person name="Ng V."/>
            <person name="Ahrendt S."/>
            <person name="Min B."/>
            <person name="Choi I.G."/>
            <person name="Park H."/>
            <person name="Plett J.M."/>
            <person name="Magnuson J."/>
            <person name="Spatafora J.W."/>
            <person name="Nagy L.G."/>
            <person name="Henrissat B."/>
            <person name="Grigoriev I.V."/>
            <person name="Yang Z.L."/>
            <person name="Xu J."/>
            <person name="Martin F.M."/>
        </authorList>
    </citation>
    <scope>NUCLEOTIDE SEQUENCE</scope>
    <source>
        <strain evidence="1">KUC20120723A-06</strain>
    </source>
</reference>
<feature type="non-terminal residue" evidence="1">
    <location>
        <position position="146"/>
    </location>
</feature>
<evidence type="ECO:0000313" key="1">
    <source>
        <dbReference type="EMBL" id="KAH7928200.1"/>
    </source>
</evidence>
<protein>
    <submittedName>
        <fullName evidence="1">Uncharacterized protein</fullName>
    </submittedName>
</protein>
<comment type="caution">
    <text evidence="1">The sequence shown here is derived from an EMBL/GenBank/DDBJ whole genome shotgun (WGS) entry which is preliminary data.</text>
</comment>
<dbReference type="Proteomes" id="UP000790709">
    <property type="component" value="Unassembled WGS sequence"/>
</dbReference>
<proteinExistence type="predicted"/>